<evidence type="ECO:0000313" key="3">
    <source>
        <dbReference type="EMBL" id="SFW36219.1"/>
    </source>
</evidence>
<evidence type="ECO:0000313" key="1">
    <source>
        <dbReference type="EMBL" id="SDZ89862.1"/>
    </source>
</evidence>
<evidence type="ECO:0000313" key="5">
    <source>
        <dbReference type="Proteomes" id="UP000183469"/>
    </source>
</evidence>
<reference evidence="4" key="2">
    <citation type="submission" date="2016-11" db="EMBL/GenBank/DDBJ databases">
        <authorList>
            <person name="Varghese N."/>
            <person name="Submissions S."/>
        </authorList>
    </citation>
    <scope>NUCLEOTIDE SEQUENCE [LARGE SCALE GENOMIC DNA]</scope>
    <source>
        <strain evidence="4">C3</strain>
    </source>
</reference>
<organism evidence="3 4">
    <name type="scientific">Selenomonas ruminantium</name>
    <dbReference type="NCBI Taxonomy" id="971"/>
    <lineage>
        <taxon>Bacteria</taxon>
        <taxon>Bacillati</taxon>
        <taxon>Bacillota</taxon>
        <taxon>Negativicutes</taxon>
        <taxon>Selenomonadales</taxon>
        <taxon>Selenomonadaceae</taxon>
        <taxon>Selenomonas</taxon>
    </lineage>
</organism>
<dbReference type="EMBL" id="FNQG01000004">
    <property type="protein sequence ID" value="SDZ89862.1"/>
    <property type="molecule type" value="Genomic_DNA"/>
</dbReference>
<dbReference type="AlphaFoldDB" id="A0A1K1NLQ8"/>
<dbReference type="Proteomes" id="UP000183843">
    <property type="component" value="Unassembled WGS sequence"/>
</dbReference>
<evidence type="ECO:0000313" key="6">
    <source>
        <dbReference type="Proteomes" id="UP000183843"/>
    </source>
</evidence>
<dbReference type="RefSeq" id="WP_026759677.1">
    <property type="nucleotide sequence ID" value="NZ_FNQG01000004.1"/>
</dbReference>
<reference evidence="3" key="3">
    <citation type="submission" date="2016-11" db="EMBL/GenBank/DDBJ databases">
        <authorList>
            <person name="Jaros S."/>
            <person name="Januszkiewicz K."/>
            <person name="Wedrychowicz H."/>
        </authorList>
    </citation>
    <scope>NUCLEOTIDE SEQUENCE [LARGE SCALE GENOMIC DNA]</scope>
    <source>
        <strain evidence="3">C3</strain>
    </source>
</reference>
<gene>
    <name evidence="3" type="ORF">SAMN02910323_1478</name>
    <name evidence="2" type="ORF">SAMN05216587_10655</name>
    <name evidence="1" type="ORF">SAMN05660648_01136</name>
</gene>
<evidence type="ECO:0000313" key="4">
    <source>
        <dbReference type="Proteomes" id="UP000182958"/>
    </source>
</evidence>
<accession>A0A1K1NLQ8</accession>
<dbReference type="EMBL" id="FPJA01000006">
    <property type="protein sequence ID" value="SFW36219.1"/>
    <property type="molecule type" value="Genomic_DNA"/>
</dbReference>
<reference evidence="5 6" key="1">
    <citation type="submission" date="2016-10" db="EMBL/GenBank/DDBJ databases">
        <authorList>
            <person name="de Groot N.N."/>
        </authorList>
    </citation>
    <scope>NUCLEOTIDE SEQUENCE [LARGE SCALE GENOMIC DNA]</scope>
    <source>
        <strain evidence="1 5">DSM 2872</strain>
        <strain evidence="2 6">L14</strain>
    </source>
</reference>
<dbReference type="Proteomes" id="UP000183469">
    <property type="component" value="Unassembled WGS sequence"/>
</dbReference>
<keyword evidence="4" id="KW-1185">Reference proteome</keyword>
<dbReference type="OrthoDB" id="1666713at2"/>
<dbReference type="EMBL" id="FOJX01000006">
    <property type="protein sequence ID" value="SFB01187.1"/>
    <property type="molecule type" value="Genomic_DNA"/>
</dbReference>
<proteinExistence type="predicted"/>
<evidence type="ECO:0008006" key="7">
    <source>
        <dbReference type="Google" id="ProtNLM"/>
    </source>
</evidence>
<dbReference type="Proteomes" id="UP000182958">
    <property type="component" value="Unassembled WGS sequence"/>
</dbReference>
<name>A0A1K1NLQ8_SELRU</name>
<protein>
    <recommendedName>
        <fullName evidence="7">Peptidase propeptide and YPEB domain-containing protein</fullName>
    </recommendedName>
</protein>
<sequence>MKSYLGMLAGIMVWGGLLFLQGTPAITEEIAEEAVVAAHPDTEFCEVERQGSDFRVAYVTASLEQGKVTIAQDGHIVSMQ</sequence>
<evidence type="ECO:0000313" key="2">
    <source>
        <dbReference type="EMBL" id="SFB01187.1"/>
    </source>
</evidence>